<feature type="signal peptide" evidence="1">
    <location>
        <begin position="1"/>
        <end position="27"/>
    </location>
</feature>
<dbReference type="PANTHER" id="PTHR36933">
    <property type="entry name" value="SLL0788 PROTEIN"/>
    <property type="match status" value="1"/>
</dbReference>
<dbReference type="Pfam" id="PF03713">
    <property type="entry name" value="DUF305"/>
    <property type="match status" value="1"/>
</dbReference>
<dbReference type="InParanoid" id="A0A5C7EZE7"/>
<dbReference type="InterPro" id="IPR005183">
    <property type="entry name" value="DUF305_CopM-like"/>
</dbReference>
<comment type="caution">
    <text evidence="3">The sequence shown here is derived from an EMBL/GenBank/DDBJ whole genome shotgun (WGS) entry which is preliminary data.</text>
</comment>
<gene>
    <name evidence="3" type="ORF">FR698_01430</name>
</gene>
<proteinExistence type="predicted"/>
<dbReference type="RefSeq" id="WP_147798376.1">
    <property type="nucleotide sequence ID" value="NZ_VPFL01000001.1"/>
</dbReference>
<name>A0A5C7EZE7_9PROT</name>
<evidence type="ECO:0000256" key="1">
    <source>
        <dbReference type="SAM" id="SignalP"/>
    </source>
</evidence>
<feature type="chain" id="PRO_5023040816" evidence="1">
    <location>
        <begin position="28"/>
        <end position="156"/>
    </location>
</feature>
<dbReference type="EMBL" id="VPFL01000001">
    <property type="protein sequence ID" value="TXF13791.1"/>
    <property type="molecule type" value="Genomic_DNA"/>
</dbReference>
<reference evidence="3 4" key="1">
    <citation type="submission" date="2019-08" db="EMBL/GenBank/DDBJ databases">
        <title>Pelomicrobium methylotrophicum gen. nov., sp. nov. a moderately thermophilic, facultatively anaerobic, lithoautotrophic and methylotrophic bacterium isolated from a terrestrial mud volcano.</title>
        <authorList>
            <person name="Slobodkina G.B."/>
            <person name="Merkel A.Y."/>
            <person name="Slobodkin A.I."/>
        </authorList>
    </citation>
    <scope>NUCLEOTIDE SEQUENCE [LARGE SCALE GENOMIC DNA]</scope>
    <source>
        <strain evidence="3 4">SM250</strain>
    </source>
</reference>
<keyword evidence="1" id="KW-0732">Signal</keyword>
<sequence length="156" mass="16723">MNASPRFDRFIRRLGLPGAALATLALAAVGAAAQERHEHPPGTSQAPSPFIASTASPFSTLAAQALAIMHEGMAKAPVNGDPDHDFVTMMIPHHQGAIDMAKALLLYTKDPELRNLALAIITEQQNEIRLMQGWLARHAARNPGAAQETESTSQTR</sequence>
<evidence type="ECO:0000313" key="4">
    <source>
        <dbReference type="Proteomes" id="UP000321201"/>
    </source>
</evidence>
<dbReference type="PANTHER" id="PTHR36933:SF1">
    <property type="entry name" value="SLL0788 PROTEIN"/>
    <property type="match status" value="1"/>
</dbReference>
<keyword evidence="4" id="KW-1185">Reference proteome</keyword>
<dbReference type="Gene3D" id="1.20.1260.10">
    <property type="match status" value="1"/>
</dbReference>
<protein>
    <submittedName>
        <fullName evidence="3">DUF305 domain-containing protein</fullName>
    </submittedName>
</protein>
<dbReference type="Proteomes" id="UP000321201">
    <property type="component" value="Unassembled WGS sequence"/>
</dbReference>
<evidence type="ECO:0000313" key="3">
    <source>
        <dbReference type="EMBL" id="TXF13791.1"/>
    </source>
</evidence>
<dbReference type="AlphaFoldDB" id="A0A5C7EZE7"/>
<accession>A0A5C7EZE7</accession>
<dbReference type="InterPro" id="IPR012347">
    <property type="entry name" value="Ferritin-like"/>
</dbReference>
<feature type="domain" description="DUF305" evidence="2">
    <location>
        <begin position="83"/>
        <end position="150"/>
    </location>
</feature>
<organism evidence="3 4">
    <name type="scientific">Pelomicrobium methylotrophicum</name>
    <dbReference type="NCBI Taxonomy" id="2602750"/>
    <lineage>
        <taxon>Bacteria</taxon>
        <taxon>Pseudomonadati</taxon>
        <taxon>Pseudomonadota</taxon>
        <taxon>Hydrogenophilia</taxon>
        <taxon>Hydrogenophilia incertae sedis</taxon>
        <taxon>Pelomicrobium</taxon>
    </lineage>
</organism>
<evidence type="ECO:0000259" key="2">
    <source>
        <dbReference type="Pfam" id="PF03713"/>
    </source>
</evidence>
<dbReference type="OrthoDB" id="8603558at2"/>